<evidence type="ECO:0000256" key="7">
    <source>
        <dbReference type="ARBA" id="ARBA00023237"/>
    </source>
</evidence>
<dbReference type="InterPro" id="IPR051906">
    <property type="entry name" value="TolC-like"/>
</dbReference>
<comment type="caution">
    <text evidence="9">The sequence shown here is derived from an EMBL/GenBank/DDBJ whole genome shotgun (WGS) entry which is preliminary data.</text>
</comment>
<evidence type="ECO:0000256" key="6">
    <source>
        <dbReference type="ARBA" id="ARBA00023136"/>
    </source>
</evidence>
<dbReference type="InterPro" id="IPR003423">
    <property type="entry name" value="OMP_efflux"/>
</dbReference>
<keyword evidence="7" id="KW-0998">Cell outer membrane</keyword>
<feature type="chain" id="PRO_5037595848" evidence="8">
    <location>
        <begin position="19"/>
        <end position="460"/>
    </location>
</feature>
<dbReference type="GO" id="GO:1990281">
    <property type="term" value="C:efflux pump complex"/>
    <property type="evidence" value="ECO:0007669"/>
    <property type="project" value="TreeGrafter"/>
</dbReference>
<gene>
    <name evidence="9" type="ORF">I5907_17795</name>
</gene>
<evidence type="ECO:0000313" key="9">
    <source>
        <dbReference type="EMBL" id="MBG9378095.1"/>
    </source>
</evidence>
<dbReference type="PANTHER" id="PTHR30026">
    <property type="entry name" value="OUTER MEMBRANE PROTEIN TOLC"/>
    <property type="match status" value="1"/>
</dbReference>
<dbReference type="Proteomes" id="UP000628448">
    <property type="component" value="Unassembled WGS sequence"/>
</dbReference>
<keyword evidence="10" id="KW-1185">Reference proteome</keyword>
<dbReference type="EMBL" id="JADWYR010000002">
    <property type="protein sequence ID" value="MBG9378095.1"/>
    <property type="molecule type" value="Genomic_DNA"/>
</dbReference>
<keyword evidence="4" id="KW-1134">Transmembrane beta strand</keyword>
<organism evidence="9 10">
    <name type="scientific">Panacibacter microcysteis</name>
    <dbReference type="NCBI Taxonomy" id="2793269"/>
    <lineage>
        <taxon>Bacteria</taxon>
        <taxon>Pseudomonadati</taxon>
        <taxon>Bacteroidota</taxon>
        <taxon>Chitinophagia</taxon>
        <taxon>Chitinophagales</taxon>
        <taxon>Chitinophagaceae</taxon>
        <taxon>Panacibacter</taxon>
    </lineage>
</organism>
<dbReference type="AlphaFoldDB" id="A0A931MCH6"/>
<evidence type="ECO:0000313" key="10">
    <source>
        <dbReference type="Proteomes" id="UP000628448"/>
    </source>
</evidence>
<evidence type="ECO:0000256" key="5">
    <source>
        <dbReference type="ARBA" id="ARBA00022692"/>
    </source>
</evidence>
<name>A0A931MCH6_9BACT</name>
<reference evidence="9" key="1">
    <citation type="submission" date="2020-11" db="EMBL/GenBank/DDBJ databases">
        <title>Bacterial whole genome sequence for Panacibacter sp. DH6.</title>
        <authorList>
            <person name="Le V."/>
            <person name="Ko S."/>
            <person name="Ahn C.-Y."/>
            <person name="Oh H.-M."/>
        </authorList>
    </citation>
    <scope>NUCLEOTIDE SEQUENCE</scope>
    <source>
        <strain evidence="9">DH6</strain>
    </source>
</reference>
<comment type="similarity">
    <text evidence="2">Belongs to the outer membrane factor (OMF) (TC 1.B.17) family.</text>
</comment>
<dbReference type="Pfam" id="PF02321">
    <property type="entry name" value="OEP"/>
    <property type="match status" value="1"/>
</dbReference>
<dbReference type="GO" id="GO:0009279">
    <property type="term" value="C:cell outer membrane"/>
    <property type="evidence" value="ECO:0007669"/>
    <property type="project" value="UniProtKB-SubCell"/>
</dbReference>
<sequence>MKRWLLYIVLFVAQSVTAQSLFTVDEFIQQVRQYHPVAKQANILVDQAAAELLAAKGAFDPAVMLDASRKTFDGKNYYYYTNPELKLPTWVGIDVKAGLESNGGTYLNPEVTSGNTSYLGVEVPLAKGLLMDKRRAAVQQARILRSQSEQERMAAINDLLFDAYTSYWQWAGQYSLYNLYSTFLDVSNKRFRLVKLSFVNGDRSAMDTLEAFAQLQNVAMMQTEALAKLNDAVLDLSNYLWIDRDSAYLLPSTAKPDTVRFAAYAEPVDAEAVIANAYLQHPLLRTYQFKLESLQVERKLKFQSLLPVLNAKANLLNKNYYVLKGVDAAFLQNNYKWGIDFKLPLFLREGRGSYQQAKLKIENTNYAFTAKQWEIENKIRSYFNQFIQLQKQLQITQSAFDSYRLLLRQEELRFANGESSLFVINSRENKVIETGQKLAELRIKYQKAYYAVQWAAGMLR</sequence>
<dbReference type="SUPFAM" id="SSF56954">
    <property type="entry name" value="Outer membrane efflux proteins (OEP)"/>
    <property type="match status" value="1"/>
</dbReference>
<keyword evidence="5" id="KW-0812">Transmembrane</keyword>
<dbReference type="GO" id="GO:0015562">
    <property type="term" value="F:efflux transmembrane transporter activity"/>
    <property type="evidence" value="ECO:0007669"/>
    <property type="project" value="InterPro"/>
</dbReference>
<dbReference type="GO" id="GO:0015288">
    <property type="term" value="F:porin activity"/>
    <property type="evidence" value="ECO:0007669"/>
    <property type="project" value="TreeGrafter"/>
</dbReference>
<evidence type="ECO:0000256" key="1">
    <source>
        <dbReference type="ARBA" id="ARBA00004442"/>
    </source>
</evidence>
<evidence type="ECO:0000256" key="3">
    <source>
        <dbReference type="ARBA" id="ARBA00022448"/>
    </source>
</evidence>
<comment type="subcellular location">
    <subcellularLocation>
        <location evidence="1">Cell outer membrane</location>
    </subcellularLocation>
</comment>
<keyword evidence="8" id="KW-0732">Signal</keyword>
<keyword evidence="3" id="KW-0813">Transport</keyword>
<evidence type="ECO:0000256" key="2">
    <source>
        <dbReference type="ARBA" id="ARBA00007613"/>
    </source>
</evidence>
<dbReference type="PANTHER" id="PTHR30026:SF21">
    <property type="entry name" value="SLR1270 PROTEIN"/>
    <property type="match status" value="1"/>
</dbReference>
<protein>
    <submittedName>
        <fullName evidence="9">TolC family protein</fullName>
    </submittedName>
</protein>
<keyword evidence="6" id="KW-0472">Membrane</keyword>
<proteinExistence type="inferred from homology"/>
<evidence type="ECO:0000256" key="8">
    <source>
        <dbReference type="SAM" id="SignalP"/>
    </source>
</evidence>
<feature type="signal peptide" evidence="8">
    <location>
        <begin position="1"/>
        <end position="18"/>
    </location>
</feature>
<dbReference type="Gene3D" id="1.20.1600.10">
    <property type="entry name" value="Outer membrane efflux proteins (OEP)"/>
    <property type="match status" value="1"/>
</dbReference>
<accession>A0A931MCH6</accession>
<evidence type="ECO:0000256" key="4">
    <source>
        <dbReference type="ARBA" id="ARBA00022452"/>
    </source>
</evidence>
<dbReference type="RefSeq" id="WP_196992153.1">
    <property type="nucleotide sequence ID" value="NZ_JADWYR010000002.1"/>
</dbReference>